<evidence type="ECO:0000313" key="7">
    <source>
        <dbReference type="EMBL" id="GAA0671814.1"/>
    </source>
</evidence>
<dbReference type="EMBL" id="BAAADV010000003">
    <property type="protein sequence ID" value="GAA0671814.1"/>
    <property type="molecule type" value="Genomic_DNA"/>
</dbReference>
<dbReference type="Gene3D" id="3.30.565.10">
    <property type="entry name" value="Histidine kinase-like ATPase, C-terminal domain"/>
    <property type="match status" value="1"/>
</dbReference>
<gene>
    <name evidence="7" type="ORF">GCM10009020_17930</name>
</gene>
<evidence type="ECO:0000256" key="5">
    <source>
        <dbReference type="ARBA" id="ARBA00023012"/>
    </source>
</evidence>
<dbReference type="RefSeq" id="WP_343773652.1">
    <property type="nucleotide sequence ID" value="NZ_BAAADV010000003.1"/>
</dbReference>
<dbReference type="CDD" id="cd00082">
    <property type="entry name" value="HisKA"/>
    <property type="match status" value="1"/>
</dbReference>
<dbReference type="Pfam" id="PF02518">
    <property type="entry name" value="HATPase_c"/>
    <property type="match status" value="1"/>
</dbReference>
<organism evidence="7 8">
    <name type="scientific">Natronoarchaeum mannanilyticum</name>
    <dbReference type="NCBI Taxonomy" id="926360"/>
    <lineage>
        <taxon>Archaea</taxon>
        <taxon>Methanobacteriati</taxon>
        <taxon>Methanobacteriota</taxon>
        <taxon>Stenosarchaea group</taxon>
        <taxon>Halobacteria</taxon>
        <taxon>Halobacteriales</taxon>
        <taxon>Natronoarchaeaceae</taxon>
    </lineage>
</organism>
<keyword evidence="4" id="KW-0418">Kinase</keyword>
<keyword evidence="5" id="KW-0902">Two-component regulatory system</keyword>
<evidence type="ECO:0000313" key="8">
    <source>
        <dbReference type="Proteomes" id="UP001500420"/>
    </source>
</evidence>
<dbReference type="InterPro" id="IPR005467">
    <property type="entry name" value="His_kinase_dom"/>
</dbReference>
<proteinExistence type="predicted"/>
<dbReference type="Proteomes" id="UP001500420">
    <property type="component" value="Unassembled WGS sequence"/>
</dbReference>
<dbReference type="InterPro" id="IPR050736">
    <property type="entry name" value="Sensor_HK_Regulatory"/>
</dbReference>
<dbReference type="InterPro" id="IPR036097">
    <property type="entry name" value="HisK_dim/P_sf"/>
</dbReference>
<dbReference type="InterPro" id="IPR003661">
    <property type="entry name" value="HisK_dim/P_dom"/>
</dbReference>
<evidence type="ECO:0000256" key="4">
    <source>
        <dbReference type="ARBA" id="ARBA00022777"/>
    </source>
</evidence>
<accession>A0AAV3T9G9</accession>
<dbReference type="SUPFAM" id="SSF47384">
    <property type="entry name" value="Homodimeric domain of signal transducing histidine kinase"/>
    <property type="match status" value="1"/>
</dbReference>
<evidence type="ECO:0000259" key="6">
    <source>
        <dbReference type="PROSITE" id="PS50109"/>
    </source>
</evidence>
<dbReference type="InterPro" id="IPR036890">
    <property type="entry name" value="HATPase_C_sf"/>
</dbReference>
<feature type="domain" description="Histidine kinase" evidence="6">
    <location>
        <begin position="22"/>
        <end position="219"/>
    </location>
</feature>
<dbReference type="PANTHER" id="PTHR43711">
    <property type="entry name" value="TWO-COMPONENT HISTIDINE KINASE"/>
    <property type="match status" value="1"/>
</dbReference>
<evidence type="ECO:0000256" key="1">
    <source>
        <dbReference type="ARBA" id="ARBA00000085"/>
    </source>
</evidence>
<comment type="catalytic activity">
    <reaction evidence="1">
        <text>ATP + protein L-histidine = ADP + protein N-phospho-L-histidine.</text>
        <dbReference type="EC" id="2.7.13.3"/>
    </reaction>
</comment>
<reference evidence="7 8" key="1">
    <citation type="journal article" date="2019" name="Int. J. Syst. Evol. Microbiol.">
        <title>The Global Catalogue of Microorganisms (GCM) 10K type strain sequencing project: providing services to taxonomists for standard genome sequencing and annotation.</title>
        <authorList>
            <consortium name="The Broad Institute Genomics Platform"/>
            <consortium name="The Broad Institute Genome Sequencing Center for Infectious Disease"/>
            <person name="Wu L."/>
            <person name="Ma J."/>
        </authorList>
    </citation>
    <scope>NUCLEOTIDE SEQUENCE [LARGE SCALE GENOMIC DNA]</scope>
    <source>
        <strain evidence="7 8">JCM 16328</strain>
    </source>
</reference>
<dbReference type="GO" id="GO:0000155">
    <property type="term" value="F:phosphorelay sensor kinase activity"/>
    <property type="evidence" value="ECO:0007669"/>
    <property type="project" value="InterPro"/>
</dbReference>
<dbReference type="PANTHER" id="PTHR43711:SF1">
    <property type="entry name" value="HISTIDINE KINASE 1"/>
    <property type="match status" value="1"/>
</dbReference>
<evidence type="ECO:0000256" key="2">
    <source>
        <dbReference type="ARBA" id="ARBA00012438"/>
    </source>
</evidence>
<comment type="caution">
    <text evidence="7">The sequence shown here is derived from an EMBL/GenBank/DDBJ whole genome shotgun (WGS) entry which is preliminary data.</text>
</comment>
<dbReference type="Gene3D" id="1.10.287.130">
    <property type="match status" value="1"/>
</dbReference>
<keyword evidence="3" id="KW-0808">Transferase</keyword>
<sequence>MGNELVGTDVEEDEVLEEVAQVLSHDLSNLLTTARSSLELARRQHDDDEHIERTVAVLDNSEQLVEDVVTLARTGRQFDDVSPTDIESVAESAWLSVDELGVSLRVDESLREEHLRIEADPGGLRLLLENLFQNAVEHGPAEEVVRVGLVERNGTRGFYVADDGEGFEMTDPEQAFESGYSTDDDRSGLGLAIVRRIVDAHGWTITVEESREGGARFEIGGVDFAE</sequence>
<dbReference type="EC" id="2.7.13.3" evidence="2"/>
<protein>
    <recommendedName>
        <fullName evidence="2">histidine kinase</fullName>
        <ecNumber evidence="2">2.7.13.3</ecNumber>
    </recommendedName>
</protein>
<keyword evidence="8" id="KW-1185">Reference proteome</keyword>
<dbReference type="AlphaFoldDB" id="A0AAV3T9G9"/>
<dbReference type="InterPro" id="IPR003594">
    <property type="entry name" value="HATPase_dom"/>
</dbReference>
<dbReference type="SMART" id="SM00387">
    <property type="entry name" value="HATPase_c"/>
    <property type="match status" value="1"/>
</dbReference>
<dbReference type="PROSITE" id="PS50109">
    <property type="entry name" value="HIS_KIN"/>
    <property type="match status" value="1"/>
</dbReference>
<dbReference type="SUPFAM" id="SSF55874">
    <property type="entry name" value="ATPase domain of HSP90 chaperone/DNA topoisomerase II/histidine kinase"/>
    <property type="match status" value="1"/>
</dbReference>
<name>A0AAV3T9G9_9EURY</name>
<evidence type="ECO:0000256" key="3">
    <source>
        <dbReference type="ARBA" id="ARBA00022679"/>
    </source>
</evidence>